<dbReference type="PANTHER" id="PTHR47200:SF2">
    <property type="entry name" value="THYLAKOID LUMENAL 15 KDA PROTEIN 1, CHLOROPLASTIC"/>
    <property type="match status" value="1"/>
</dbReference>
<keyword evidence="1" id="KW-0812">Transmembrane</keyword>
<dbReference type="PATRIC" id="fig|388467.6.peg.3704"/>
<keyword evidence="1" id="KW-1133">Transmembrane helix</keyword>
<dbReference type="AlphaFoldDB" id="A0A073CK18"/>
<dbReference type="InterPro" id="IPR044213">
    <property type="entry name" value="At2g44920-like"/>
</dbReference>
<sequence length="190" mass="20752">MIISKLGTVEANIIIKDLIVKWSSKQMIRLGKFIVLIVATMLLVFPVASWAAKNPAHLFFNHSLLQGRDFSNQSLPAAEFANSNMELAKFDHSDLEGAIFSKGILTKASLKQANLTYAMLDQADFTEADLSDAVLVEALFLGSTFRNVKIIGADFSDAILDREQIRQLCEIASGVNSVTGVATRDSLGCR</sequence>
<name>A0A073CK18_PLAA1</name>
<dbReference type="Pfam" id="PF00805">
    <property type="entry name" value="Pentapeptide"/>
    <property type="match status" value="1"/>
</dbReference>
<dbReference type="InterPro" id="IPR001646">
    <property type="entry name" value="5peptide_repeat"/>
</dbReference>
<evidence type="ECO:0000313" key="3">
    <source>
        <dbReference type="Proteomes" id="UP000027395"/>
    </source>
</evidence>
<evidence type="ECO:0000313" key="2">
    <source>
        <dbReference type="EMBL" id="KEI68496.1"/>
    </source>
</evidence>
<protein>
    <recommendedName>
        <fullName evidence="4">Pentapeptide repeat-containing protein</fullName>
    </recommendedName>
</protein>
<dbReference type="eggNOG" id="COG1357">
    <property type="taxonomic scope" value="Bacteria"/>
</dbReference>
<keyword evidence="3" id="KW-1185">Reference proteome</keyword>
<evidence type="ECO:0000256" key="1">
    <source>
        <dbReference type="SAM" id="Phobius"/>
    </source>
</evidence>
<organism evidence="2 3">
    <name type="scientific">Planktothrix agardhii (strain NIVA-CYA 126/8)</name>
    <dbReference type="NCBI Taxonomy" id="388467"/>
    <lineage>
        <taxon>Bacteria</taxon>
        <taxon>Bacillati</taxon>
        <taxon>Cyanobacteriota</taxon>
        <taxon>Cyanophyceae</taxon>
        <taxon>Oscillatoriophycideae</taxon>
        <taxon>Oscillatoriales</taxon>
        <taxon>Microcoleaceae</taxon>
        <taxon>Planktothrix</taxon>
    </lineage>
</organism>
<gene>
    <name evidence="2" type="ORF">A19Y_3757</name>
</gene>
<evidence type="ECO:0008006" key="4">
    <source>
        <dbReference type="Google" id="ProtNLM"/>
    </source>
</evidence>
<dbReference type="HOGENOM" id="CLU_066336_3_0_3"/>
<accession>A0A073CK18</accession>
<dbReference type="EMBL" id="CM002803">
    <property type="protein sequence ID" value="KEI68496.1"/>
    <property type="molecule type" value="Genomic_DNA"/>
</dbReference>
<dbReference type="SUPFAM" id="SSF141571">
    <property type="entry name" value="Pentapeptide repeat-like"/>
    <property type="match status" value="1"/>
</dbReference>
<dbReference type="PANTHER" id="PTHR47200">
    <property type="entry name" value="THYLAKOID LUMENAL 15 KDA PROTEIN 1, CHLOROPLASTIC"/>
    <property type="match status" value="1"/>
</dbReference>
<dbReference type="Proteomes" id="UP000027395">
    <property type="component" value="Chromosome"/>
</dbReference>
<proteinExistence type="predicted"/>
<dbReference type="STRING" id="388467.A19Y_3757"/>
<feature type="transmembrane region" description="Helical" evidence="1">
    <location>
        <begin position="33"/>
        <end position="52"/>
    </location>
</feature>
<reference evidence="2 3" key="1">
    <citation type="journal article" date="2014" name="Appl. Environ. Microbiol.">
        <title>Elucidation of insertion elements encoded on plasmids and in vitro construction of shuttle vectors from the toxic cyanobacterium Planktothrix.</title>
        <authorList>
            <person name="Christiansen G."/>
            <person name="Goesmann A."/>
            <person name="Kurmayer R."/>
        </authorList>
    </citation>
    <scope>NUCLEOTIDE SEQUENCE [LARGE SCALE GENOMIC DNA]</scope>
    <source>
        <strain evidence="2 3">NIVA-CYA 126/8</strain>
    </source>
</reference>
<dbReference type="Gene3D" id="2.160.20.80">
    <property type="entry name" value="E3 ubiquitin-protein ligase SopA"/>
    <property type="match status" value="1"/>
</dbReference>
<keyword evidence="1" id="KW-0472">Membrane</keyword>